<sequence length="458" mass="55587">MENINNKFLKEDKILDRAFKIVEGSNNLDDEFINILDLCEEEEEMESSFKTIFEFLDIQKNNYKEKLHYYRVSEEELEDIVEYTNFIIMSEFIMNIEGDTNIFRMLVDKDIYEDNFNIKGNTLFELFKWKNIKDKEKANRKYKNEDYILEENRYKYLCRNIKKRFEFLDSKDNKNFSGKQIFINSIQELDAIEYIWEKNKSKNMSEEKIKRINSARKAYKHLGSLHIEKITDKDLNNLHEFFVDMIESSGYQFKNIYYYKLEKKMGYYLIKNTLKNINKIDDYDIKKRYSLLTMVYIWQIPMLKIREKLSNELFYKINNGDEKGIEDLSKKIREINIIFNEIYKRTVKVIQKSINAISLLYKYNNVNTNDLMFRISLNEEEREALEYTEDLDEIKIKDCTEDELEEFKNIFNFKNNESEFSNKFKIKKDYNKEDLNIFFEVINKLNDNIDKVNKGIEL</sequence>
<comment type="caution">
    <text evidence="1">The sequence shown here is derived from an EMBL/GenBank/DDBJ whole genome shotgun (WGS) entry which is preliminary data.</text>
</comment>
<evidence type="ECO:0000313" key="1">
    <source>
        <dbReference type="EMBL" id="GAA0860249.1"/>
    </source>
</evidence>
<keyword evidence="2" id="KW-1185">Reference proteome</keyword>
<dbReference type="EMBL" id="BAAACO010000003">
    <property type="protein sequence ID" value="GAA0860249.1"/>
    <property type="molecule type" value="Genomic_DNA"/>
</dbReference>
<dbReference type="Proteomes" id="UP001501764">
    <property type="component" value="Unassembled WGS sequence"/>
</dbReference>
<accession>A0ABN1LU02</accession>
<dbReference type="RefSeq" id="WP_346026119.1">
    <property type="nucleotide sequence ID" value="NZ_BAAACO010000003.1"/>
</dbReference>
<gene>
    <name evidence="1" type="ORF">GCM10008916_25740</name>
</gene>
<evidence type="ECO:0000313" key="2">
    <source>
        <dbReference type="Proteomes" id="UP001501764"/>
    </source>
</evidence>
<protein>
    <submittedName>
        <fullName evidence="1">Uncharacterized protein</fullName>
    </submittedName>
</protein>
<organism evidence="1 2">
    <name type="scientific">Clostridium nitritogenes</name>
    <dbReference type="NCBI Taxonomy" id="83340"/>
    <lineage>
        <taxon>Bacteria</taxon>
        <taxon>Bacillati</taxon>
        <taxon>Bacillota</taxon>
        <taxon>Clostridia</taxon>
        <taxon>Eubacteriales</taxon>
        <taxon>Clostridiaceae</taxon>
        <taxon>Clostridium</taxon>
    </lineage>
</organism>
<reference evidence="1 2" key="1">
    <citation type="journal article" date="2019" name="Int. J. Syst. Evol. Microbiol.">
        <title>The Global Catalogue of Microorganisms (GCM) 10K type strain sequencing project: providing services to taxonomists for standard genome sequencing and annotation.</title>
        <authorList>
            <consortium name="The Broad Institute Genomics Platform"/>
            <consortium name="The Broad Institute Genome Sequencing Center for Infectious Disease"/>
            <person name="Wu L."/>
            <person name="Ma J."/>
        </authorList>
    </citation>
    <scope>NUCLEOTIDE SEQUENCE [LARGE SCALE GENOMIC DNA]</scope>
    <source>
        <strain evidence="1 2">JCM 6485</strain>
    </source>
</reference>
<proteinExistence type="predicted"/>
<name>A0ABN1LU02_9CLOT</name>